<keyword evidence="2" id="KW-0732">Signal</keyword>
<dbReference type="Gene3D" id="3.75.10.10">
    <property type="entry name" value="L-arginine/glycine Amidinotransferase, Chain A"/>
    <property type="match status" value="1"/>
</dbReference>
<dbReference type="OrthoDB" id="9808013at2"/>
<dbReference type="GO" id="GO:0047632">
    <property type="term" value="F:agmatine deiminase activity"/>
    <property type="evidence" value="ECO:0007669"/>
    <property type="project" value="UniProtKB-EC"/>
</dbReference>
<gene>
    <name evidence="3" type="ORF">CMC5_077220</name>
</gene>
<dbReference type="EMBL" id="CP012159">
    <property type="protein sequence ID" value="AKT43490.1"/>
    <property type="molecule type" value="Genomic_DNA"/>
</dbReference>
<dbReference type="PANTHER" id="PTHR31377">
    <property type="entry name" value="AGMATINE DEIMINASE-RELATED"/>
    <property type="match status" value="1"/>
</dbReference>
<feature type="chain" id="PRO_5005459884" evidence="2">
    <location>
        <begin position="25"/>
        <end position="449"/>
    </location>
</feature>
<feature type="signal peptide" evidence="2">
    <location>
        <begin position="1"/>
        <end position="24"/>
    </location>
</feature>
<evidence type="ECO:0000313" key="4">
    <source>
        <dbReference type="Proteomes" id="UP000067626"/>
    </source>
</evidence>
<evidence type="ECO:0000256" key="2">
    <source>
        <dbReference type="SAM" id="SignalP"/>
    </source>
</evidence>
<dbReference type="Pfam" id="PF04371">
    <property type="entry name" value="PAD_porph"/>
    <property type="match status" value="1"/>
</dbReference>
<dbReference type="InterPro" id="IPR007466">
    <property type="entry name" value="Peptidyl-Arg-deiminase_porph"/>
</dbReference>
<proteinExistence type="predicted"/>
<name>A0A0K1ERD3_CHOCO</name>
<dbReference type="RefSeq" id="WP_050434951.1">
    <property type="nucleotide sequence ID" value="NZ_CP012159.1"/>
</dbReference>
<dbReference type="SUPFAM" id="SSF55909">
    <property type="entry name" value="Pentein"/>
    <property type="match status" value="1"/>
</dbReference>
<dbReference type="PANTHER" id="PTHR31377:SF0">
    <property type="entry name" value="AGMATINE DEIMINASE-RELATED"/>
    <property type="match status" value="1"/>
</dbReference>
<evidence type="ECO:0000313" key="3">
    <source>
        <dbReference type="EMBL" id="AKT43490.1"/>
    </source>
</evidence>
<dbReference type="GO" id="GO:0004668">
    <property type="term" value="F:protein-arginine deiminase activity"/>
    <property type="evidence" value="ECO:0007669"/>
    <property type="project" value="InterPro"/>
</dbReference>
<keyword evidence="1 3" id="KW-0378">Hydrolase</keyword>
<dbReference type="PATRIC" id="fig|52.7.peg.8493"/>
<evidence type="ECO:0000256" key="1">
    <source>
        <dbReference type="ARBA" id="ARBA00022801"/>
    </source>
</evidence>
<dbReference type="GO" id="GO:0009446">
    <property type="term" value="P:putrescine biosynthetic process"/>
    <property type="evidence" value="ECO:0007669"/>
    <property type="project" value="InterPro"/>
</dbReference>
<organism evidence="3 4">
    <name type="scientific">Chondromyces crocatus</name>
    <dbReference type="NCBI Taxonomy" id="52"/>
    <lineage>
        <taxon>Bacteria</taxon>
        <taxon>Pseudomonadati</taxon>
        <taxon>Myxococcota</taxon>
        <taxon>Polyangia</taxon>
        <taxon>Polyangiales</taxon>
        <taxon>Polyangiaceae</taxon>
        <taxon>Chondromyces</taxon>
    </lineage>
</organism>
<accession>A0A0K1ERD3</accession>
<sequence>MKPLFSWNASALMGLFFLCGAGCAEMDVTDVERDADDDATEVSESSLAGPFRMPAEWEPHESLWMSWPMYDGTMARPREPVYLEMVEALAPYVNVDIAVASEEEVEYVEDVLDLNSVPRSHVRLHVLPSLMDIWLRDTGPIFLKNPAGQLAVTDFAFNSWGYQGHSSEDPWDTDQLDRDIGTLLGLPIRSSNMVSEGGAIDVNGKGTMLLADAVAFHRNPGMSRAQIEHEYKKKMGIKKIVWVPEGVPEDDLSYWRNRGLPSDVYTALPVGGHVDEFVRFVAEDKVLLTEVTAAEAAVDSIAAEGRLRLEAARAAIDSATTAEGKDIEIIRVPAPELIFDTMGPGDSTYDYITTLTFEDNHTIPTDSPITVVLATSYMNYVVTNNVVLVPAYYKPGRNPIIAAKDAEMQLILSQAFPGRTIIPINPEALHTGGGGMHCITQQQPVVGNP</sequence>
<dbReference type="Proteomes" id="UP000067626">
    <property type="component" value="Chromosome"/>
</dbReference>
<keyword evidence="4" id="KW-1185">Reference proteome</keyword>
<protein>
    <submittedName>
        <fullName evidence="3">Agmatine deiminase</fullName>
        <ecNumber evidence="3">3.5.3.12</ecNumber>
    </submittedName>
</protein>
<dbReference type="AlphaFoldDB" id="A0A0K1ERD3"/>
<dbReference type="KEGG" id="ccro:CMC5_077220"/>
<dbReference type="STRING" id="52.CMC5_077220"/>
<reference evidence="3 4" key="1">
    <citation type="submission" date="2015-07" db="EMBL/GenBank/DDBJ databases">
        <title>Genome analysis of myxobacterium Chondromyces crocatus Cm c5 reveals a high potential for natural compound synthesis and the genetic basis for the loss of fruiting body formation.</title>
        <authorList>
            <person name="Zaburannyi N."/>
            <person name="Bunk B."/>
            <person name="Maier J."/>
            <person name="Overmann J."/>
            <person name="Mueller R."/>
        </authorList>
    </citation>
    <scope>NUCLEOTIDE SEQUENCE [LARGE SCALE GENOMIC DNA]</scope>
    <source>
        <strain evidence="3 4">Cm c5</strain>
    </source>
</reference>
<dbReference type="EC" id="3.5.3.12" evidence="3"/>